<organism evidence="8">
    <name type="scientific">Strongyloides ratti</name>
    <name type="common">Parasitic roundworm</name>
    <dbReference type="NCBI Taxonomy" id="34506"/>
    <lineage>
        <taxon>Eukaryota</taxon>
        <taxon>Metazoa</taxon>
        <taxon>Ecdysozoa</taxon>
        <taxon>Nematoda</taxon>
        <taxon>Chromadorea</taxon>
        <taxon>Rhabditida</taxon>
        <taxon>Tylenchina</taxon>
        <taxon>Panagrolaimomorpha</taxon>
        <taxon>Strongyloidoidea</taxon>
        <taxon>Strongyloididae</taxon>
        <taxon>Strongyloides</taxon>
    </lineage>
</organism>
<dbReference type="PROSITE" id="PS50850">
    <property type="entry name" value="MFS"/>
    <property type="match status" value="1"/>
</dbReference>
<keyword evidence="2" id="KW-0813">Transport</keyword>
<dbReference type="CTD" id="36383754"/>
<feature type="transmembrane region" description="Helical" evidence="6">
    <location>
        <begin position="330"/>
        <end position="349"/>
    </location>
</feature>
<dbReference type="InterPro" id="IPR020846">
    <property type="entry name" value="MFS_dom"/>
</dbReference>
<dbReference type="InterPro" id="IPR011701">
    <property type="entry name" value="MFS"/>
</dbReference>
<dbReference type="InterPro" id="IPR036259">
    <property type="entry name" value="MFS_trans_sf"/>
</dbReference>
<evidence type="ECO:0000256" key="2">
    <source>
        <dbReference type="ARBA" id="ARBA00022448"/>
    </source>
</evidence>
<evidence type="ECO:0000313" key="9">
    <source>
        <dbReference type="Proteomes" id="UP000035682"/>
    </source>
</evidence>
<reference evidence="8 9" key="1">
    <citation type="submission" date="2014-09" db="EMBL/GenBank/DDBJ databases">
        <authorList>
            <person name="Martin A.A."/>
        </authorList>
    </citation>
    <scope>NUCLEOTIDE SEQUENCE</scope>
    <source>
        <strain evidence="9">ED321</strain>
        <strain evidence="8">ED321 Heterogonic</strain>
    </source>
</reference>
<evidence type="ECO:0000256" key="5">
    <source>
        <dbReference type="ARBA" id="ARBA00023136"/>
    </source>
</evidence>
<feature type="domain" description="Major facilitator superfamily (MFS) profile" evidence="7">
    <location>
        <begin position="21"/>
        <end position="428"/>
    </location>
</feature>
<dbReference type="OMA" id="SEFLMGP"/>
<evidence type="ECO:0000259" key="7">
    <source>
        <dbReference type="PROSITE" id="PS50850"/>
    </source>
</evidence>
<dbReference type="GO" id="GO:0016020">
    <property type="term" value="C:membrane"/>
    <property type="evidence" value="ECO:0007669"/>
    <property type="project" value="UniProtKB-SubCell"/>
</dbReference>
<dbReference type="Pfam" id="PF07690">
    <property type="entry name" value="MFS_1"/>
    <property type="match status" value="1"/>
</dbReference>
<gene>
    <name evidence="8 10 11" type="ORF">SRAE_X000070100</name>
</gene>
<evidence type="ECO:0000256" key="6">
    <source>
        <dbReference type="SAM" id="Phobius"/>
    </source>
</evidence>
<dbReference type="InterPro" id="IPR050930">
    <property type="entry name" value="MFS_Vesicular_Transporter"/>
</dbReference>
<name>A0A090LUR8_STRRB</name>
<feature type="transmembrane region" description="Helical" evidence="6">
    <location>
        <begin position="20"/>
        <end position="43"/>
    </location>
</feature>
<feature type="transmembrane region" description="Helical" evidence="6">
    <location>
        <begin position="113"/>
        <end position="139"/>
    </location>
</feature>
<dbReference type="Proteomes" id="UP000035682">
    <property type="component" value="Unplaced"/>
</dbReference>
<dbReference type="WormBase" id="SRAE_X000070100">
    <property type="protein sequence ID" value="SRP07197"/>
    <property type="gene ID" value="WBGene00266260"/>
</dbReference>
<feature type="transmembrane region" description="Helical" evidence="6">
    <location>
        <begin position="180"/>
        <end position="203"/>
    </location>
</feature>
<reference evidence="10" key="2">
    <citation type="submission" date="2020-12" db="UniProtKB">
        <authorList>
            <consortium name="WormBaseParasite"/>
        </authorList>
    </citation>
    <scope>IDENTIFICATION</scope>
</reference>
<dbReference type="GO" id="GO:0022857">
    <property type="term" value="F:transmembrane transporter activity"/>
    <property type="evidence" value="ECO:0007669"/>
    <property type="project" value="InterPro"/>
</dbReference>
<feature type="transmembrane region" description="Helical" evidence="6">
    <location>
        <begin position="87"/>
        <end position="107"/>
    </location>
</feature>
<comment type="subcellular location">
    <subcellularLocation>
        <location evidence="1">Membrane</location>
        <topology evidence="1">Multi-pass membrane protein</topology>
    </subcellularLocation>
</comment>
<keyword evidence="4 6" id="KW-1133">Transmembrane helix</keyword>
<feature type="transmembrane region" description="Helical" evidence="6">
    <location>
        <begin position="299"/>
        <end position="318"/>
    </location>
</feature>
<evidence type="ECO:0000256" key="1">
    <source>
        <dbReference type="ARBA" id="ARBA00004141"/>
    </source>
</evidence>
<feature type="transmembrane region" description="Helical" evidence="6">
    <location>
        <begin position="273"/>
        <end position="292"/>
    </location>
</feature>
<dbReference type="PANTHER" id="PTHR23506:SF26">
    <property type="entry name" value="MFS-TYPE TRANSPORTER SLC18B1"/>
    <property type="match status" value="1"/>
</dbReference>
<feature type="transmembrane region" description="Helical" evidence="6">
    <location>
        <begin position="49"/>
        <end position="75"/>
    </location>
</feature>
<dbReference type="OrthoDB" id="446368at2759"/>
<evidence type="ECO:0000256" key="3">
    <source>
        <dbReference type="ARBA" id="ARBA00022692"/>
    </source>
</evidence>
<dbReference type="SUPFAM" id="SSF103473">
    <property type="entry name" value="MFS general substrate transporter"/>
    <property type="match status" value="1"/>
</dbReference>
<evidence type="ECO:0000313" key="8">
    <source>
        <dbReference type="EMBL" id="CEF71374.1"/>
    </source>
</evidence>
<evidence type="ECO:0000256" key="4">
    <source>
        <dbReference type="ARBA" id="ARBA00022989"/>
    </source>
</evidence>
<dbReference type="GeneID" id="36383754"/>
<dbReference type="PANTHER" id="PTHR23506">
    <property type="entry name" value="GH10249P"/>
    <property type="match status" value="1"/>
</dbReference>
<accession>A0A090LUR8</accession>
<dbReference type="RefSeq" id="XP_024510570.1">
    <property type="nucleotide sequence ID" value="XM_024645076.1"/>
</dbReference>
<dbReference type="Gene3D" id="1.20.1250.20">
    <property type="entry name" value="MFS general substrate transporter like domains"/>
    <property type="match status" value="1"/>
</dbReference>
<evidence type="ECO:0000313" key="10">
    <source>
        <dbReference type="WBParaSite" id="SRAE_X000070100.1"/>
    </source>
</evidence>
<keyword evidence="5 6" id="KW-0472">Membrane</keyword>
<feature type="transmembrane region" description="Helical" evidence="6">
    <location>
        <begin position="370"/>
        <end position="396"/>
    </location>
</feature>
<keyword evidence="3 6" id="KW-0812">Transmembrane</keyword>
<feature type="transmembrane region" description="Helical" evidence="6">
    <location>
        <begin position="402"/>
        <end position="426"/>
    </location>
</feature>
<feature type="transmembrane region" description="Helical" evidence="6">
    <location>
        <begin position="151"/>
        <end position="174"/>
    </location>
</feature>
<evidence type="ECO:0000313" key="11">
    <source>
        <dbReference type="WormBase" id="SRAE_X000070100"/>
    </source>
</evidence>
<proteinExistence type="predicted"/>
<dbReference type="AlphaFoldDB" id="A0A090LUR8"/>
<sequence>MENNKINNKSLKTFNLSDWITFAILILSNFLSPVIYTCIFPFFNDIALIKNVSFICVGIIFGIFNFGSFILSPIIGRVIAIFGSRKIFIIGICLLSLGTILFSPVYLIKNKHYFFGICLFLRFIQSVGKTMIYTTTYVIASKNFLHHMSTILGCVEFGAGFGYTIGPFIGGFLYQYFGFYYIFLFLGFLSIIIGIFSFLYINLDDNKLKNVIRDKNHVCESEKNYSWKKIIKIKDIWCLIYTIFFVGITSSFQDSSIPIGLKQFHFNSTKVGLMYIFFGGTYTIFSPISGFISDKYSVANFLIIFGYFLQTIVFLLLGSTSFFNYNPTEILYIICLLFMGFSSSIIYVPSFKKTITILKNEHKFLYNFKILSIVSGIFCSSYSLGALLGPIIGSLLINNYGYHSTIVIFSIISFISMILFIILYIIPRIIKKIRKN</sequence>
<dbReference type="WBParaSite" id="SRAE_X000070100.1">
    <property type="protein sequence ID" value="SRAE_X000070100.1"/>
    <property type="gene ID" value="WBGene00266260"/>
</dbReference>
<feature type="transmembrane region" description="Helical" evidence="6">
    <location>
        <begin position="236"/>
        <end position="253"/>
    </location>
</feature>
<keyword evidence="9" id="KW-1185">Reference proteome</keyword>
<protein>
    <submittedName>
        <fullName evidence="8 10">MFS-type transporter SLC18B1</fullName>
    </submittedName>
</protein>
<dbReference type="STRING" id="34506.A0A090LUR8"/>
<dbReference type="EMBL" id="LN609530">
    <property type="protein sequence ID" value="CEF71374.1"/>
    <property type="molecule type" value="Genomic_DNA"/>
</dbReference>